<dbReference type="PANTHER" id="PTHR40068">
    <property type="entry name" value="TRANSCRIPTION REPRESSOR NIAR-RELATED"/>
    <property type="match status" value="1"/>
</dbReference>
<dbReference type="InterPro" id="IPR026043">
    <property type="entry name" value="NadR"/>
</dbReference>
<gene>
    <name evidence="4" type="ORF">R50_1358</name>
</gene>
<evidence type="ECO:0000259" key="3">
    <source>
        <dbReference type="Pfam" id="PF08279"/>
    </source>
</evidence>
<dbReference type="Proteomes" id="UP000503399">
    <property type="component" value="Chromosome"/>
</dbReference>
<dbReference type="InterPro" id="IPR035922">
    <property type="entry name" value="3H_dom_sf"/>
</dbReference>
<name>A0A6F8ZG02_9FIRM</name>
<keyword evidence="1" id="KW-0533">Nickel</keyword>
<dbReference type="Gene3D" id="3.30.1340.20">
    <property type="entry name" value="3H domain"/>
    <property type="match status" value="1"/>
</dbReference>
<keyword evidence="1" id="KW-0479">Metal-binding</keyword>
<dbReference type="SUPFAM" id="SSF46785">
    <property type="entry name" value="Winged helix' DNA-binding domain"/>
    <property type="match status" value="1"/>
</dbReference>
<accession>A0A6F8ZG02</accession>
<dbReference type="PIRSF" id="PIRSF037847">
    <property type="entry name" value="NiaR"/>
    <property type="match status" value="1"/>
</dbReference>
<dbReference type="EMBL" id="LR778114">
    <property type="protein sequence ID" value="CAB1128864.1"/>
    <property type="molecule type" value="Genomic_DNA"/>
</dbReference>
<organism evidence="4 5">
    <name type="scientific">Candidatus Hydrogenisulfobacillus filiaventi</name>
    <dbReference type="NCBI Taxonomy" id="2707344"/>
    <lineage>
        <taxon>Bacteria</taxon>
        <taxon>Bacillati</taxon>
        <taxon>Bacillota</taxon>
        <taxon>Clostridia</taxon>
        <taxon>Eubacteriales</taxon>
        <taxon>Clostridiales Family XVII. Incertae Sedis</taxon>
        <taxon>Candidatus Hydrogenisulfobacillus</taxon>
    </lineage>
</organism>
<dbReference type="SUPFAM" id="SSF75500">
    <property type="entry name" value="Putative transcriptional regulator TM1602, C-terminal domain"/>
    <property type="match status" value="1"/>
</dbReference>
<evidence type="ECO:0000259" key="2">
    <source>
        <dbReference type="Pfam" id="PF02829"/>
    </source>
</evidence>
<feature type="binding site" evidence="1">
    <location>
        <position position="146"/>
    </location>
    <ligand>
        <name>Ni(2+)</name>
        <dbReference type="ChEBI" id="CHEBI:49786"/>
    </ligand>
</feature>
<protein>
    <submittedName>
        <fullName evidence="4">Putative Transcription repressor NadR</fullName>
    </submittedName>
</protein>
<dbReference type="InterPro" id="IPR036390">
    <property type="entry name" value="WH_DNA-bd_sf"/>
</dbReference>
<feature type="domain" description="Helix-turn-helix type 11" evidence="3">
    <location>
        <begin position="6"/>
        <end position="57"/>
    </location>
</feature>
<dbReference type="KEGG" id="hfv:R50_1358"/>
<dbReference type="InterPro" id="IPR036388">
    <property type="entry name" value="WH-like_DNA-bd_sf"/>
</dbReference>
<keyword evidence="5" id="KW-1185">Reference proteome</keyword>
<dbReference type="AlphaFoldDB" id="A0A6F8ZG02"/>
<evidence type="ECO:0000313" key="4">
    <source>
        <dbReference type="EMBL" id="CAB1128864.1"/>
    </source>
</evidence>
<dbReference type="Gene3D" id="1.10.10.10">
    <property type="entry name" value="Winged helix-like DNA-binding domain superfamily/Winged helix DNA-binding domain"/>
    <property type="match status" value="1"/>
</dbReference>
<dbReference type="Pfam" id="PF02829">
    <property type="entry name" value="3H"/>
    <property type="match status" value="1"/>
</dbReference>
<dbReference type="InterPro" id="IPR004173">
    <property type="entry name" value="3H_domain"/>
</dbReference>
<dbReference type="PANTHER" id="PTHR40068:SF1">
    <property type="entry name" value="TRANSCRIPTION REPRESSOR NIAR-RELATED"/>
    <property type="match status" value="1"/>
</dbReference>
<sequence length="177" mass="19085">MDGAQRRQAIVAALRAEGSLTGRELADRFQVSRQVIVQDIALLRAEGAPLLSTPRGYAWWEPPKGVIRAVLPVVHGPEPETVRRELSALVDAGVTVVDVVVQHPLYGDLSGVLNLRTPADVDLFMARLAEGRATLLSSLTGGLHLHTVEGSPQAIAAARTALDRLGILLRETEIRRP</sequence>
<feature type="binding site" evidence="1">
    <location>
        <position position="144"/>
    </location>
    <ligand>
        <name>Ni(2+)</name>
        <dbReference type="ChEBI" id="CHEBI:49786"/>
    </ligand>
</feature>
<proteinExistence type="predicted"/>
<reference evidence="4 5" key="1">
    <citation type="submission" date="2020-02" db="EMBL/GenBank/DDBJ databases">
        <authorList>
            <person name="Hogendoorn C."/>
        </authorList>
    </citation>
    <scope>NUCLEOTIDE SEQUENCE [LARGE SCALE GENOMIC DNA]</scope>
    <source>
        <strain evidence="4">R501</strain>
    </source>
</reference>
<feature type="binding site" evidence="1">
    <location>
        <position position="75"/>
    </location>
    <ligand>
        <name>Ni(2+)</name>
        <dbReference type="ChEBI" id="CHEBI:49786"/>
    </ligand>
</feature>
<evidence type="ECO:0000256" key="1">
    <source>
        <dbReference type="PIRSR" id="PIRSR037847-1"/>
    </source>
</evidence>
<feature type="binding site" evidence="1">
    <location>
        <position position="85"/>
    </location>
    <ligand>
        <name>Ni(2+)</name>
        <dbReference type="ChEBI" id="CHEBI:49786"/>
    </ligand>
</feature>
<feature type="domain" description="3H" evidence="2">
    <location>
        <begin position="75"/>
        <end position="168"/>
    </location>
</feature>
<dbReference type="GO" id="GO:0046872">
    <property type="term" value="F:metal ion binding"/>
    <property type="evidence" value="ECO:0007669"/>
    <property type="project" value="UniProtKB-KW"/>
</dbReference>
<dbReference type="InterPro" id="IPR013196">
    <property type="entry name" value="HTH_11"/>
</dbReference>
<dbReference type="Pfam" id="PF08279">
    <property type="entry name" value="HTH_11"/>
    <property type="match status" value="1"/>
</dbReference>
<evidence type="ECO:0000313" key="5">
    <source>
        <dbReference type="Proteomes" id="UP000503399"/>
    </source>
</evidence>